<name>A0A8J4A8Z3_9ACTN</name>
<dbReference type="Proteomes" id="UP000635606">
    <property type="component" value="Unassembled WGS sequence"/>
</dbReference>
<dbReference type="EMBL" id="BOPH01000149">
    <property type="protein sequence ID" value="GIJ75156.1"/>
    <property type="molecule type" value="Genomic_DNA"/>
</dbReference>
<gene>
    <name evidence="1" type="ORF">Voc01_100730</name>
</gene>
<proteinExistence type="predicted"/>
<sequence length="146" mass="15227">MEPQFRSGSVGDSVTRPERPSAWIRLAGGVDLATVPSLTGIANRLHGLALRLIVVDLTTVTYVGSTFVTFLAALREGHPDSQLVLHNPSMLARTVIAATGMDRHLMINIHPEPPAGSAGPDAAVMTIVPLGAGYPITGAAGWIGAR</sequence>
<comment type="caution">
    <text evidence="1">The sequence shown here is derived from an EMBL/GenBank/DDBJ whole genome shotgun (WGS) entry which is preliminary data.</text>
</comment>
<dbReference type="AlphaFoldDB" id="A0A8J4A8Z3"/>
<accession>A0A8J4A8Z3</accession>
<dbReference type="Gene3D" id="3.30.750.24">
    <property type="entry name" value="STAS domain"/>
    <property type="match status" value="1"/>
</dbReference>
<dbReference type="CDD" id="cd07043">
    <property type="entry name" value="STAS_anti-anti-sigma_factors"/>
    <property type="match status" value="1"/>
</dbReference>
<dbReference type="SUPFAM" id="SSF52091">
    <property type="entry name" value="SpoIIaa-like"/>
    <property type="match status" value="1"/>
</dbReference>
<evidence type="ECO:0000313" key="1">
    <source>
        <dbReference type="EMBL" id="GIJ75156.1"/>
    </source>
</evidence>
<evidence type="ECO:0008006" key="3">
    <source>
        <dbReference type="Google" id="ProtNLM"/>
    </source>
</evidence>
<dbReference type="InterPro" id="IPR036513">
    <property type="entry name" value="STAS_dom_sf"/>
</dbReference>
<evidence type="ECO:0000313" key="2">
    <source>
        <dbReference type="Proteomes" id="UP000635606"/>
    </source>
</evidence>
<keyword evidence="2" id="KW-1185">Reference proteome</keyword>
<protein>
    <recommendedName>
        <fullName evidence="3">Anti-sigma factor antagonist</fullName>
    </recommendedName>
</protein>
<organism evidence="1 2">
    <name type="scientific">Virgisporangium ochraceum</name>
    <dbReference type="NCBI Taxonomy" id="65505"/>
    <lineage>
        <taxon>Bacteria</taxon>
        <taxon>Bacillati</taxon>
        <taxon>Actinomycetota</taxon>
        <taxon>Actinomycetes</taxon>
        <taxon>Micromonosporales</taxon>
        <taxon>Micromonosporaceae</taxon>
        <taxon>Virgisporangium</taxon>
    </lineage>
</organism>
<reference evidence="1" key="1">
    <citation type="submission" date="2021-01" db="EMBL/GenBank/DDBJ databases">
        <title>Whole genome shotgun sequence of Virgisporangium ochraceum NBRC 16418.</title>
        <authorList>
            <person name="Komaki H."/>
            <person name="Tamura T."/>
        </authorList>
    </citation>
    <scope>NUCLEOTIDE SEQUENCE</scope>
    <source>
        <strain evidence="1">NBRC 16418</strain>
    </source>
</reference>